<dbReference type="CDD" id="cd05533">
    <property type="entry name" value="POLBc_delta"/>
    <property type="match status" value="1"/>
</dbReference>
<keyword evidence="13" id="KW-0269">Exonuclease</keyword>
<keyword evidence="6 20" id="KW-0548">Nucleotidyltransferase</keyword>
<comment type="cofactor">
    <cofactor evidence="1 20">
        <name>[4Fe-4S] cluster</name>
        <dbReference type="ChEBI" id="CHEBI:49883"/>
    </cofactor>
</comment>
<comment type="catalytic activity">
    <reaction evidence="19 20">
        <text>DNA(n) + a 2'-deoxyribonucleoside 5'-triphosphate = DNA(n+1) + diphosphate</text>
        <dbReference type="Rhea" id="RHEA:22508"/>
        <dbReference type="Rhea" id="RHEA-COMP:17339"/>
        <dbReference type="Rhea" id="RHEA-COMP:17340"/>
        <dbReference type="ChEBI" id="CHEBI:33019"/>
        <dbReference type="ChEBI" id="CHEBI:61560"/>
        <dbReference type="ChEBI" id="CHEBI:173112"/>
        <dbReference type="EC" id="2.7.7.7"/>
    </reaction>
</comment>
<dbReference type="GO" id="GO:0006297">
    <property type="term" value="P:nucleotide-excision repair, DNA gap filling"/>
    <property type="evidence" value="ECO:0007669"/>
    <property type="project" value="TreeGrafter"/>
</dbReference>
<feature type="domain" description="DNA-directed DNA polymerase family B multifunctional" evidence="22">
    <location>
        <begin position="555"/>
        <end position="986"/>
    </location>
</feature>
<proteinExistence type="inferred from homology"/>
<dbReference type="NCBIfam" id="TIGR00592">
    <property type="entry name" value="pol2"/>
    <property type="match status" value="1"/>
</dbReference>
<evidence type="ECO:0000256" key="8">
    <source>
        <dbReference type="ARBA" id="ARBA00022722"/>
    </source>
</evidence>
<dbReference type="GO" id="GO:0000166">
    <property type="term" value="F:nucleotide binding"/>
    <property type="evidence" value="ECO:0007669"/>
    <property type="project" value="InterPro"/>
</dbReference>
<keyword evidence="9 20" id="KW-0479">Metal-binding</keyword>
<dbReference type="GO" id="GO:0008270">
    <property type="term" value="F:zinc ion binding"/>
    <property type="evidence" value="ECO:0007669"/>
    <property type="project" value="UniProtKB-KW"/>
</dbReference>
<accession>A0A814HQ42</accession>
<keyword evidence="12 20" id="KW-0862">Zinc</keyword>
<evidence type="ECO:0000313" key="27">
    <source>
        <dbReference type="Proteomes" id="UP000663860"/>
    </source>
</evidence>
<feature type="compositionally biased region" description="Basic and acidic residues" evidence="21">
    <location>
        <begin position="907"/>
        <end position="918"/>
    </location>
</feature>
<dbReference type="GO" id="GO:0003677">
    <property type="term" value="F:DNA binding"/>
    <property type="evidence" value="ECO:0007669"/>
    <property type="project" value="UniProtKB-KW"/>
</dbReference>
<evidence type="ECO:0000259" key="22">
    <source>
        <dbReference type="Pfam" id="PF00136"/>
    </source>
</evidence>
<feature type="compositionally biased region" description="Acidic residues" evidence="21">
    <location>
        <begin position="37"/>
        <end position="53"/>
    </location>
</feature>
<dbReference type="InterPro" id="IPR023211">
    <property type="entry name" value="DNA_pol_palm_dom_sf"/>
</dbReference>
<dbReference type="InterPro" id="IPR006133">
    <property type="entry name" value="DNA-dir_DNA_pol_B_exonuc"/>
</dbReference>
<dbReference type="InterPro" id="IPR056435">
    <property type="entry name" value="DPOD/Z_N"/>
</dbReference>
<dbReference type="Pfam" id="PF14260">
    <property type="entry name" value="zf-C4pol"/>
    <property type="match status" value="1"/>
</dbReference>
<evidence type="ECO:0000256" key="10">
    <source>
        <dbReference type="ARBA" id="ARBA00022771"/>
    </source>
</evidence>
<comment type="similarity">
    <text evidence="3 20">Belongs to the DNA polymerase type-B family.</text>
</comment>
<dbReference type="Pfam" id="PF24055">
    <property type="entry name" value="POL3_N"/>
    <property type="match status" value="1"/>
</dbReference>
<dbReference type="CDD" id="cd05777">
    <property type="entry name" value="DNA_polB_delta_exo"/>
    <property type="match status" value="1"/>
</dbReference>
<keyword evidence="4 20" id="KW-0004">4Fe-4S</keyword>
<dbReference type="GO" id="GO:0003887">
    <property type="term" value="F:DNA-directed DNA polymerase activity"/>
    <property type="evidence" value="ECO:0007669"/>
    <property type="project" value="UniProtKB-KW"/>
</dbReference>
<comment type="caution">
    <text evidence="26">The sequence shown here is derived from an EMBL/GenBank/DDBJ whole genome shotgun (WGS) entry which is preliminary data.</text>
</comment>
<dbReference type="InterPro" id="IPR025687">
    <property type="entry name" value="Znf-C4pol"/>
</dbReference>
<dbReference type="GO" id="GO:0045004">
    <property type="term" value="P:DNA replication proofreading"/>
    <property type="evidence" value="ECO:0007669"/>
    <property type="project" value="TreeGrafter"/>
</dbReference>
<evidence type="ECO:0000256" key="19">
    <source>
        <dbReference type="ARBA" id="ARBA00049244"/>
    </source>
</evidence>
<evidence type="ECO:0000256" key="5">
    <source>
        <dbReference type="ARBA" id="ARBA00022679"/>
    </source>
</evidence>
<organism evidence="26 27">
    <name type="scientific">Adineta steineri</name>
    <dbReference type="NCBI Taxonomy" id="433720"/>
    <lineage>
        <taxon>Eukaryota</taxon>
        <taxon>Metazoa</taxon>
        <taxon>Spiralia</taxon>
        <taxon>Gnathifera</taxon>
        <taxon>Rotifera</taxon>
        <taxon>Eurotatoria</taxon>
        <taxon>Bdelloidea</taxon>
        <taxon>Adinetida</taxon>
        <taxon>Adinetidae</taxon>
        <taxon>Adineta</taxon>
    </lineage>
</organism>
<keyword evidence="5 20" id="KW-0808">Transferase</keyword>
<evidence type="ECO:0000256" key="1">
    <source>
        <dbReference type="ARBA" id="ARBA00001966"/>
    </source>
</evidence>
<evidence type="ECO:0000256" key="16">
    <source>
        <dbReference type="ARBA" id="ARBA00023014"/>
    </source>
</evidence>
<feature type="domain" description="DNA polymerase delta/zeta catalytic subunit N-terminal" evidence="25">
    <location>
        <begin position="143"/>
        <end position="222"/>
    </location>
</feature>
<keyword evidence="7 20" id="KW-0235">DNA replication</keyword>
<dbReference type="Gene3D" id="1.10.132.60">
    <property type="entry name" value="DNA polymerase family B, C-terminal domain"/>
    <property type="match status" value="1"/>
</dbReference>
<dbReference type="GO" id="GO:0006287">
    <property type="term" value="P:base-excision repair, gap-filling"/>
    <property type="evidence" value="ECO:0007669"/>
    <property type="project" value="TreeGrafter"/>
</dbReference>
<dbReference type="Proteomes" id="UP000663860">
    <property type="component" value="Unassembled WGS sequence"/>
</dbReference>
<feature type="compositionally biased region" description="Polar residues" evidence="21">
    <location>
        <begin position="13"/>
        <end position="27"/>
    </location>
</feature>
<sequence length="1120" mass="127434">MSVTNNFKRKSFAGQNASAAPSSNGGTQIKRPKRANDDDEDDFMDDPAFDDADPENKENVIEIGQGPGYEITNVKWSRPDIPPINSATDKLVFQQIDLDTYTDTDGTPHILDKSRPHVRGHNTVIRLYGVTDEGYSVMAHLHGYIPYFYVNMPSDSFTTADCERYKQNFQAALRSELRGKDVIHGDVVLSVEIEQKASVYGYQPNSKQNKVLKISVLLPRFIATSRRILEGGFSWTGNQTQISGYKTYETNIDFEIRLMADLHIVGCNWIEIPAGKYFIRQMLTRGMVGQQLKLHSRCQIELDIWAQDIISYPTEGEWQRIAPLRIMSYDIECAGRKGIFPEPEHDPVIQIASMVIRQGDKEEFIKTVFTLGTCANIAGVGVIECKTEHELLEKWADFLREVDPDIITGYNVQNFDFSYLLARAKHLNVPTFSYLGRLKDVKTTARAIVIQSKQMGRRENKQINLEGRILFDLLLVLLREYKLRSYTLNAVSYHFLQQQKEDVQHSIITDLQNGNAQTRHRLAVYCLKDAFLPLRLLEKLMCLINYMEMARVTGVPMNYLLQRGQQIKVISQILRKCKEKNLLIPAMKIMDNGDDYTGATVIEPIRGYYDTPITTLDFSSLYPSIMQAHNLCYSTLITDGRIKQTLSEDDYITTPSGNCFVKSTVYCGILPEILTNLLTARKRAKQMMKEETDEFRKKVLDGRQLALKISANSVYGFTGAQVGKLPCLEISQSVTSFGREMIEKTKALVENEYTIAKGHEHNAQVIYGDTDSVMIKFGVKTLEEAMELGRLAATFVSSHFISPIKLEFEKCYYPYLLINKKRYAGLYFTRPEKYDKMDCKGIETVRRDNCELVASLITTCLEKLLIERDPNGAVEYVKTVISDLLCNRIDISQLVISKELTKTDAEYSNKQPHAELANKMRKRDPGSAPNLGDRVPYVIIPGTKNQPASERAEDPVYVLDNNVPIDTKYYLEQQISKPLLRIFEPILGDSKAESILLRGEHTTVKTVVTSKVGGLAGFITKKDKCIGCKTVLQEQGTALCSYCKAKEGDYYQKEVETLQELEEKFTRLWTECQRCQGARLEDVLCTNRDCSIFYMRRKVQKDLGDQTRIISRFSVPALNW</sequence>
<keyword evidence="16 20" id="KW-0411">Iron-sulfur</keyword>
<feature type="domain" description="DNA-directed DNA polymerase family B exonuclease" evidence="23">
    <location>
        <begin position="245"/>
        <end position="491"/>
    </location>
</feature>
<evidence type="ECO:0000256" key="3">
    <source>
        <dbReference type="ARBA" id="ARBA00005755"/>
    </source>
</evidence>
<evidence type="ECO:0000256" key="17">
    <source>
        <dbReference type="ARBA" id="ARBA00023125"/>
    </source>
</evidence>
<evidence type="ECO:0000256" key="20">
    <source>
        <dbReference type="RuleBase" id="RU000442"/>
    </source>
</evidence>
<dbReference type="GO" id="GO:0008296">
    <property type="term" value="F:3'-5'-DNA exonuclease activity"/>
    <property type="evidence" value="ECO:0007669"/>
    <property type="project" value="TreeGrafter"/>
</dbReference>
<dbReference type="InterPro" id="IPR043502">
    <property type="entry name" value="DNA/RNA_pol_sf"/>
</dbReference>
<dbReference type="FunFam" id="1.10.287.690:FF:000001">
    <property type="entry name" value="DNA polymerase"/>
    <property type="match status" value="1"/>
</dbReference>
<dbReference type="FunFam" id="1.10.132.60:FF:000001">
    <property type="entry name" value="DNA polymerase"/>
    <property type="match status" value="1"/>
</dbReference>
<dbReference type="GO" id="GO:0043625">
    <property type="term" value="C:delta DNA polymerase complex"/>
    <property type="evidence" value="ECO:0007669"/>
    <property type="project" value="TreeGrafter"/>
</dbReference>
<keyword evidence="14 20" id="KW-0239">DNA-directed DNA polymerase</keyword>
<gene>
    <name evidence="26" type="ORF">IZO911_LOCUS18329</name>
</gene>
<dbReference type="PROSITE" id="PS00116">
    <property type="entry name" value="DNA_POLYMERASE_B"/>
    <property type="match status" value="1"/>
</dbReference>
<feature type="domain" description="C4-type zinc-finger of DNA polymerase delta" evidence="24">
    <location>
        <begin position="1025"/>
        <end position="1096"/>
    </location>
</feature>
<dbReference type="EC" id="2.7.7.7" evidence="20"/>
<dbReference type="InterPro" id="IPR017964">
    <property type="entry name" value="DNA-dir_DNA_pol_B_CS"/>
</dbReference>
<dbReference type="InterPro" id="IPR036397">
    <property type="entry name" value="RNaseH_sf"/>
</dbReference>
<keyword evidence="18 20" id="KW-0539">Nucleus</keyword>
<dbReference type="SMART" id="SM00486">
    <property type="entry name" value="POLBc"/>
    <property type="match status" value="1"/>
</dbReference>
<evidence type="ECO:0000256" key="6">
    <source>
        <dbReference type="ARBA" id="ARBA00022695"/>
    </source>
</evidence>
<dbReference type="Gene3D" id="2.40.50.730">
    <property type="match status" value="2"/>
</dbReference>
<dbReference type="Pfam" id="PF03104">
    <property type="entry name" value="DNA_pol_B_exo1"/>
    <property type="match status" value="1"/>
</dbReference>
<keyword evidence="17 20" id="KW-0238">DNA-binding</keyword>
<dbReference type="GO" id="GO:0051539">
    <property type="term" value="F:4 iron, 4 sulfur cluster binding"/>
    <property type="evidence" value="ECO:0007669"/>
    <property type="project" value="UniProtKB-KW"/>
</dbReference>
<evidence type="ECO:0000256" key="2">
    <source>
        <dbReference type="ARBA" id="ARBA00004123"/>
    </source>
</evidence>
<evidence type="ECO:0000259" key="24">
    <source>
        <dbReference type="Pfam" id="PF14260"/>
    </source>
</evidence>
<keyword evidence="10 20" id="KW-0863">Zinc-finger</keyword>
<dbReference type="Pfam" id="PF00136">
    <property type="entry name" value="DNA_pol_B"/>
    <property type="match status" value="1"/>
</dbReference>
<dbReference type="PANTHER" id="PTHR10322">
    <property type="entry name" value="DNA POLYMERASE CATALYTIC SUBUNIT"/>
    <property type="match status" value="1"/>
</dbReference>
<evidence type="ECO:0000256" key="11">
    <source>
        <dbReference type="ARBA" id="ARBA00022801"/>
    </source>
</evidence>
<dbReference type="SUPFAM" id="SSF53098">
    <property type="entry name" value="Ribonuclease H-like"/>
    <property type="match status" value="1"/>
</dbReference>
<keyword evidence="11" id="KW-0378">Hydrolase</keyword>
<dbReference type="AlphaFoldDB" id="A0A814HQ42"/>
<feature type="region of interest" description="Disordered" evidence="21">
    <location>
        <begin position="907"/>
        <end position="932"/>
    </location>
</feature>
<name>A0A814HQ42_9BILA</name>
<dbReference type="Gene3D" id="3.90.1600.10">
    <property type="entry name" value="Palm domain of DNA polymerase"/>
    <property type="match status" value="1"/>
</dbReference>
<dbReference type="PANTHER" id="PTHR10322:SF23">
    <property type="entry name" value="DNA POLYMERASE DELTA CATALYTIC SUBUNIT"/>
    <property type="match status" value="1"/>
</dbReference>
<evidence type="ECO:0000256" key="14">
    <source>
        <dbReference type="ARBA" id="ARBA00022932"/>
    </source>
</evidence>
<dbReference type="InterPro" id="IPR050240">
    <property type="entry name" value="DNA_pol_type-B"/>
</dbReference>
<dbReference type="InterPro" id="IPR006134">
    <property type="entry name" value="DNA-dir_DNA_pol_B_multi_dom"/>
</dbReference>
<dbReference type="Gene3D" id="1.10.287.690">
    <property type="entry name" value="Helix hairpin bin"/>
    <property type="match status" value="1"/>
</dbReference>
<dbReference type="PRINTS" id="PR00106">
    <property type="entry name" value="DNAPOLB"/>
</dbReference>
<dbReference type="FunFam" id="3.30.420.10:FF:000004">
    <property type="entry name" value="DNA polymerase"/>
    <property type="match status" value="1"/>
</dbReference>
<evidence type="ECO:0000313" key="26">
    <source>
        <dbReference type="EMBL" id="CAF1013798.1"/>
    </source>
</evidence>
<dbReference type="EMBL" id="CAJNOE010000176">
    <property type="protein sequence ID" value="CAF1013798.1"/>
    <property type="molecule type" value="Genomic_DNA"/>
</dbReference>
<evidence type="ECO:0000256" key="7">
    <source>
        <dbReference type="ARBA" id="ARBA00022705"/>
    </source>
</evidence>
<evidence type="ECO:0000256" key="12">
    <source>
        <dbReference type="ARBA" id="ARBA00022833"/>
    </source>
</evidence>
<evidence type="ECO:0000256" key="21">
    <source>
        <dbReference type="SAM" id="MobiDB-lite"/>
    </source>
</evidence>
<feature type="region of interest" description="Disordered" evidence="21">
    <location>
        <begin position="1"/>
        <end position="55"/>
    </location>
</feature>
<evidence type="ECO:0000256" key="13">
    <source>
        <dbReference type="ARBA" id="ARBA00022839"/>
    </source>
</evidence>
<keyword evidence="15 20" id="KW-0408">Iron</keyword>
<protein>
    <recommendedName>
        <fullName evidence="20">DNA polymerase</fullName>
        <ecNumber evidence="20">2.7.7.7</ecNumber>
    </recommendedName>
</protein>
<dbReference type="InterPro" id="IPR006172">
    <property type="entry name" value="DNA-dir_DNA_pol_B"/>
</dbReference>
<keyword evidence="8" id="KW-0540">Nuclease</keyword>
<evidence type="ECO:0000256" key="15">
    <source>
        <dbReference type="ARBA" id="ARBA00023004"/>
    </source>
</evidence>
<dbReference type="Gene3D" id="3.30.420.10">
    <property type="entry name" value="Ribonuclease H-like superfamily/Ribonuclease H"/>
    <property type="match status" value="1"/>
</dbReference>
<reference evidence="26" key="1">
    <citation type="submission" date="2021-02" db="EMBL/GenBank/DDBJ databases">
        <authorList>
            <person name="Nowell W R."/>
        </authorList>
    </citation>
    <scope>NUCLEOTIDE SEQUENCE</scope>
</reference>
<evidence type="ECO:0000259" key="23">
    <source>
        <dbReference type="Pfam" id="PF03104"/>
    </source>
</evidence>
<dbReference type="SUPFAM" id="SSF56672">
    <property type="entry name" value="DNA/RNA polymerases"/>
    <property type="match status" value="1"/>
</dbReference>
<evidence type="ECO:0000256" key="4">
    <source>
        <dbReference type="ARBA" id="ARBA00022485"/>
    </source>
</evidence>
<evidence type="ECO:0000256" key="9">
    <source>
        <dbReference type="ARBA" id="ARBA00022723"/>
    </source>
</evidence>
<dbReference type="InterPro" id="IPR012337">
    <property type="entry name" value="RNaseH-like_sf"/>
</dbReference>
<dbReference type="InterPro" id="IPR042087">
    <property type="entry name" value="DNA_pol_B_thumb"/>
</dbReference>
<evidence type="ECO:0000256" key="18">
    <source>
        <dbReference type="ARBA" id="ARBA00023242"/>
    </source>
</evidence>
<evidence type="ECO:0000259" key="25">
    <source>
        <dbReference type="Pfam" id="PF24055"/>
    </source>
</evidence>
<comment type="subcellular location">
    <subcellularLocation>
        <location evidence="2 20">Nucleus</location>
    </subcellularLocation>
</comment>